<feature type="signal peptide" evidence="4">
    <location>
        <begin position="1"/>
        <end position="18"/>
    </location>
</feature>
<protein>
    <submittedName>
        <fullName evidence="6">Heme utilization/adhesion protein</fullName>
    </submittedName>
</protein>
<comment type="caution">
    <text evidence="6">The sequence shown here is derived from an EMBL/GenBank/DDBJ whole genome shotgun (WGS) entry which is preliminary data.</text>
</comment>
<dbReference type="InterPro" id="IPR011493">
    <property type="entry name" value="GLUG"/>
</dbReference>
<evidence type="ECO:0000313" key="6">
    <source>
        <dbReference type="EMBL" id="EIL92548.1"/>
    </source>
</evidence>
<proteinExistence type="predicted"/>
<dbReference type="Gene3D" id="2.160.20.10">
    <property type="entry name" value="Single-stranded right-handed beta-helix, Pectin lyase-like"/>
    <property type="match status" value="1"/>
</dbReference>
<dbReference type="InterPro" id="IPR012334">
    <property type="entry name" value="Pectin_lyas_fold"/>
</dbReference>
<keyword evidence="7" id="KW-1185">Reference proteome</keyword>
<dbReference type="SUPFAM" id="SSF51126">
    <property type="entry name" value="Pectin lyase-like"/>
    <property type="match status" value="1"/>
</dbReference>
<evidence type="ECO:0000313" key="7">
    <source>
        <dbReference type="Proteomes" id="UP000004210"/>
    </source>
</evidence>
<evidence type="ECO:0000256" key="3">
    <source>
        <dbReference type="ARBA" id="ARBA00022729"/>
    </source>
</evidence>
<dbReference type="PANTHER" id="PTHR12338:SF8">
    <property type="entry name" value="HEME_HEMOPEXIN-BINDING PROTEIN"/>
    <property type="match status" value="1"/>
</dbReference>
<dbReference type="InterPro" id="IPR008638">
    <property type="entry name" value="FhaB/CdiA-like_TPS"/>
</dbReference>
<name>I4VZA7_9GAMM</name>
<dbReference type="InterPro" id="IPR041286">
    <property type="entry name" value="MBG_2"/>
</dbReference>
<dbReference type="Gene3D" id="2.160.20.110">
    <property type="match status" value="2"/>
</dbReference>
<dbReference type="STRING" id="1163408.UU9_01354"/>
<dbReference type="eggNOG" id="COG3210">
    <property type="taxonomic scope" value="Bacteria"/>
</dbReference>
<dbReference type="NCBIfam" id="TIGR01901">
    <property type="entry name" value="adhes_NPXG"/>
    <property type="match status" value="1"/>
</dbReference>
<feature type="chain" id="PRO_5003696626" evidence="4">
    <location>
        <begin position="19"/>
        <end position="1658"/>
    </location>
</feature>
<dbReference type="InterPro" id="IPR011050">
    <property type="entry name" value="Pectin_lyase_fold/virulence"/>
</dbReference>
<feature type="domain" description="Filamentous haemagglutinin FhaB/tRNA nuclease CdiA-like TPS" evidence="5">
    <location>
        <begin position="18"/>
        <end position="130"/>
    </location>
</feature>
<evidence type="ECO:0000256" key="1">
    <source>
        <dbReference type="ARBA" id="ARBA00004613"/>
    </source>
</evidence>
<comment type="subcellular location">
    <subcellularLocation>
        <location evidence="1">Secreted</location>
    </subcellularLocation>
</comment>
<dbReference type="Pfam" id="PF05860">
    <property type="entry name" value="TPS"/>
    <property type="match status" value="1"/>
</dbReference>
<dbReference type="PATRIC" id="fig|1163408.3.peg.281"/>
<dbReference type="EMBL" id="AJXU01000007">
    <property type="protein sequence ID" value="EIL92548.1"/>
    <property type="molecule type" value="Genomic_DNA"/>
</dbReference>
<reference evidence="6 7" key="1">
    <citation type="journal article" date="2012" name="J. Bacteriol.">
        <title>Genome sequences for six rhodanobacter strains, isolated from soils and the terrestrial subsurface, with variable denitrification capabilities.</title>
        <authorList>
            <person name="Kostka J.E."/>
            <person name="Green S.J."/>
            <person name="Rishishwar L."/>
            <person name="Prakash O."/>
            <person name="Katz L.S."/>
            <person name="Marino-Ramirez L."/>
            <person name="Jordan I.K."/>
            <person name="Munk C."/>
            <person name="Ivanova N."/>
            <person name="Mikhailova N."/>
            <person name="Watson D.B."/>
            <person name="Brown S.D."/>
            <person name="Palumbo A.V."/>
            <person name="Brooks S.C."/>
        </authorList>
    </citation>
    <scope>NUCLEOTIDE SEQUENCE [LARGE SCALE GENOMIC DNA]</scope>
    <source>
        <strain evidence="7">Jip2T</strain>
    </source>
</reference>
<dbReference type="PANTHER" id="PTHR12338">
    <property type="entry name" value="AUTOTRANSPORTER"/>
    <property type="match status" value="1"/>
</dbReference>
<keyword evidence="3 4" id="KW-0732">Signal</keyword>
<gene>
    <name evidence="6" type="ORF">UU9_01354</name>
</gene>
<dbReference type="Pfam" id="PF18657">
    <property type="entry name" value="YDG"/>
    <property type="match status" value="3"/>
</dbReference>
<keyword evidence="2" id="KW-0964">Secreted</keyword>
<organism evidence="6 7">
    <name type="scientific">Rhodanobacter fulvus Jip2</name>
    <dbReference type="NCBI Taxonomy" id="1163408"/>
    <lineage>
        <taxon>Bacteria</taxon>
        <taxon>Pseudomonadati</taxon>
        <taxon>Pseudomonadota</taxon>
        <taxon>Gammaproteobacteria</taxon>
        <taxon>Lysobacterales</taxon>
        <taxon>Rhodanobacteraceae</taxon>
        <taxon>Rhodanobacter</taxon>
    </lineage>
</organism>
<evidence type="ECO:0000256" key="4">
    <source>
        <dbReference type="SAM" id="SignalP"/>
    </source>
</evidence>
<sequence>MAWLALLPLGLAPAMSMAAVNPQGGQVTAGSGHISQSGLTTTIDQRSQNLSLNWQSFDIGAQSTVNFVQPNARSIAVNRIGGNSGSVILGRLNANGQVFLINPNGVLFGQGAQVNVGGLVASTLNVSDSELAGGTRHFSGNGGGSIVNRGTINAAKGGYIALLGPQVTNQGTLNAPGGTAALAGGTAVTLSFDGSRLLSLQVDKSTLNALADNHQLIVADGGQVLMSAGAKDSLLASVVNNSGTIQARTVENRGGKIVLLGGMAAGTTTVAGTLDASAPTGGNGGFIETSAAHVSVADGARITTRAANGHTGAWLIDPNDFTVASSGGNMTGAAVSSALAGNNFEITTASMGTAGGHGDIFVNDAVSWSGNTFTLNAERNIAINAPLKGSGTGKLALKYGQGAVAAGNTANYRINAPVDLAAGNNFSTMLGNDGTVVQYRVITSLGVAGSISGTDLQGINGHLVGNYVLGANIDASATVAWNDNGDGTYAGFAPIGPDATLFFAGILDGLGHTINGVFINRPSTSGVGPFGYIGNTAEIRNIGLTSVNLTGASYVGGLVGYNNGGSISNSYATGQVAGGSVYVGGLVGVNKGSISNSYATAMVAGNDLGTGGLAGYNIGSINHSYATGQVVGSGHYTGGLVAINRGIINDSYATGTVSGGGHAVGGLAGLNGQMAGDAASISNSYASGNVSGAANDVGGLVGESYTDISNSYATGTVSGNAQDVGGLVGIQYNGSISQTYATGAVIGPSAGGSIGGLIGRQNNGTVSTISSSYWDAETTGQASSHGGGTGLTTAALIAALPGGFASSVWGNGDNQTTPYLLGMAGNQVFNLNDLPTGAITPSNRPNLYTVILDVNQLQAVNSGLAGSYVLGNNIDASATSGWNAGEGFVPITGYMADPDPLCNPYCSAQILPFAGIFDGLGHAISNLTINRPTESHLGLFGSIKLGAEVRNLGLIGGSISGAYQVGGLAGENKGTIRNSYATADVNGRSTTGGLVGNNGGTIGSSYATGNINDIAYADVYVISSIGGLVGFNNAVIDSSYSTGNVNGTNYMGGLVGSNEPGGMISNSYATGNVVDDYSYHGNYANGGLVGFNTAQIRNSYAYGSVVDNGANGGVVGYSAGGGTITNSYWNSAANTKGIGTNNNGASATGLTAAQMLDPTSFVAWGADISATGGSNAVWRIYEGHTSPLLKAFMTSLTVTLGDQTTTYNGQAYDGSGLAYSVADPDMSQLLGSFTDGTARNAGSYTLSGSGLYSGQQGYDIVTGGSGTLTIDKATLTLSGLSAADKVYDASITAVATGTLSGVFGSDDVDATLTVSFANKNAGTGKTVTVDGITLGGADVGNYVIAAGQTATADIVAATLTLNGLSATDKTYDASAIAAATGTLSGVFGSDDVDATLAASFADKNAGTGKTVTVDGITLGGADGGNYVIAAGQTTTADIAKRAIIVGATGTDRVYDGTKTDAVSLATTGILGGDTVTFTGTGSFADKNVGTAKALAVTGIAASGADAGNYSFNATASTTATITPATLTYRADGASSWTGQIPGDLSGTVSGLVGGDTLADATEGALTWSTPANAASPAGSYAINGSGLSALNYVFAQAPGNAVALQLMQGEAVQSGAPLAVARTVAGLQQQEDDAAAGYAPHAPYAPSIQILSGGVRLP</sequence>
<dbReference type="Pfam" id="PF18676">
    <property type="entry name" value="MBG_2"/>
    <property type="match status" value="1"/>
</dbReference>
<evidence type="ECO:0000259" key="5">
    <source>
        <dbReference type="SMART" id="SM00912"/>
    </source>
</evidence>
<evidence type="ECO:0000256" key="2">
    <source>
        <dbReference type="ARBA" id="ARBA00022525"/>
    </source>
</evidence>
<accession>I4VZA7</accession>
<dbReference type="InterPro" id="IPR050909">
    <property type="entry name" value="Bact_Autotransporter_VF"/>
</dbReference>
<dbReference type="Proteomes" id="UP000004210">
    <property type="component" value="Unassembled WGS sequence"/>
</dbReference>
<dbReference type="InterPro" id="IPR041248">
    <property type="entry name" value="YDG"/>
</dbReference>
<dbReference type="GO" id="GO:0005576">
    <property type="term" value="C:extracellular region"/>
    <property type="evidence" value="ECO:0007669"/>
    <property type="project" value="UniProtKB-SubCell"/>
</dbReference>
<dbReference type="SMART" id="SM00912">
    <property type="entry name" value="Haemagg_act"/>
    <property type="match status" value="1"/>
</dbReference>
<dbReference type="Pfam" id="PF07581">
    <property type="entry name" value="Glug"/>
    <property type="match status" value="5"/>
</dbReference>